<dbReference type="EMBL" id="CM044705">
    <property type="protein sequence ID" value="KAI5664039.1"/>
    <property type="molecule type" value="Genomic_DNA"/>
</dbReference>
<sequence length="313" mass="37017">MESAFEKSEQERENEILMENQERYKEAQQEKEIVAIEKRERNRFSYNEINSFLIKDSLCVQKFQRQNMEIEGKMDYYSHEIISFPPPPSYSCFGHFRKVAKFRSCVFDLDRHSLQRAFTITSMNGRKQTIEFEGQGESVGRKLFLCYGDSYMSFSSNPFLFYLVFSFKELKLFLDGDHCVKFQEETTAHFQYVLTSLDTYVKNLFDCLYLHYSLQNQLFTRDAKLEESCFDIKCWHNILDIIPLVVDSFSSWTPMWGMLPSNFLDSCVGKFLVKKVEGYLCSLIEDLLDNSIRRIVVAYSYMISFFETFVIAQ</sequence>
<organism evidence="1 2">
    <name type="scientific">Catharanthus roseus</name>
    <name type="common">Madagascar periwinkle</name>
    <name type="synonym">Vinca rosea</name>
    <dbReference type="NCBI Taxonomy" id="4058"/>
    <lineage>
        <taxon>Eukaryota</taxon>
        <taxon>Viridiplantae</taxon>
        <taxon>Streptophyta</taxon>
        <taxon>Embryophyta</taxon>
        <taxon>Tracheophyta</taxon>
        <taxon>Spermatophyta</taxon>
        <taxon>Magnoliopsida</taxon>
        <taxon>eudicotyledons</taxon>
        <taxon>Gunneridae</taxon>
        <taxon>Pentapetalae</taxon>
        <taxon>asterids</taxon>
        <taxon>lamiids</taxon>
        <taxon>Gentianales</taxon>
        <taxon>Apocynaceae</taxon>
        <taxon>Rauvolfioideae</taxon>
        <taxon>Vinceae</taxon>
        <taxon>Catharanthinae</taxon>
        <taxon>Catharanthus</taxon>
    </lineage>
</organism>
<name>A0ACC0AU14_CATRO</name>
<gene>
    <name evidence="1" type="ORF">M9H77_23362</name>
</gene>
<comment type="caution">
    <text evidence="1">The sequence shown here is derived from an EMBL/GenBank/DDBJ whole genome shotgun (WGS) entry which is preliminary data.</text>
</comment>
<dbReference type="Proteomes" id="UP001060085">
    <property type="component" value="Linkage Group LG05"/>
</dbReference>
<evidence type="ECO:0000313" key="2">
    <source>
        <dbReference type="Proteomes" id="UP001060085"/>
    </source>
</evidence>
<accession>A0ACC0AU14</accession>
<reference evidence="2" key="1">
    <citation type="journal article" date="2023" name="Nat. Plants">
        <title>Single-cell RNA sequencing provides a high-resolution roadmap for understanding the multicellular compartmentation of specialized metabolism.</title>
        <authorList>
            <person name="Sun S."/>
            <person name="Shen X."/>
            <person name="Li Y."/>
            <person name="Li Y."/>
            <person name="Wang S."/>
            <person name="Li R."/>
            <person name="Zhang H."/>
            <person name="Shen G."/>
            <person name="Guo B."/>
            <person name="Wei J."/>
            <person name="Xu J."/>
            <person name="St-Pierre B."/>
            <person name="Chen S."/>
            <person name="Sun C."/>
        </authorList>
    </citation>
    <scope>NUCLEOTIDE SEQUENCE [LARGE SCALE GENOMIC DNA]</scope>
</reference>
<proteinExistence type="predicted"/>
<keyword evidence="2" id="KW-1185">Reference proteome</keyword>
<evidence type="ECO:0000313" key="1">
    <source>
        <dbReference type="EMBL" id="KAI5664039.1"/>
    </source>
</evidence>
<protein>
    <submittedName>
        <fullName evidence="1">Uncharacterized protein</fullName>
    </submittedName>
</protein>